<evidence type="ECO:0000313" key="2">
    <source>
        <dbReference type="EMBL" id="KAK9118128.1"/>
    </source>
</evidence>
<feature type="compositionally biased region" description="Basic and acidic residues" evidence="1">
    <location>
        <begin position="106"/>
        <end position="126"/>
    </location>
</feature>
<feature type="region of interest" description="Disordered" evidence="1">
    <location>
        <begin position="1"/>
        <end position="215"/>
    </location>
</feature>
<organism evidence="2 3">
    <name type="scientific">Stephania cephalantha</name>
    <dbReference type="NCBI Taxonomy" id="152367"/>
    <lineage>
        <taxon>Eukaryota</taxon>
        <taxon>Viridiplantae</taxon>
        <taxon>Streptophyta</taxon>
        <taxon>Embryophyta</taxon>
        <taxon>Tracheophyta</taxon>
        <taxon>Spermatophyta</taxon>
        <taxon>Magnoliopsida</taxon>
        <taxon>Ranunculales</taxon>
        <taxon>Menispermaceae</taxon>
        <taxon>Menispermoideae</taxon>
        <taxon>Cissampelideae</taxon>
        <taxon>Stephania</taxon>
    </lineage>
</organism>
<gene>
    <name evidence="2" type="ORF">Scep_016221</name>
</gene>
<feature type="compositionally biased region" description="Basic residues" evidence="1">
    <location>
        <begin position="157"/>
        <end position="168"/>
    </location>
</feature>
<sequence>MWDPLVGIRMSESRVETPRAQTAVRERREARAAGAGENGGDRCAQGGHGRVAAAAAPWREQRRAARRATRREGAHCGAPVGTTTSIAAQKPADQWRGRRIRRQRWRDRQEDAAEERGRDAVEEKQDVSTSGATTATTPNDGSSGGGGELQRRAAREVRKRRRQRRKRGAGNGVEQRRVIGPIDPRRDNNRGQGVVTSTKVDDAMDSNGFWIGDLQ</sequence>
<dbReference type="AlphaFoldDB" id="A0AAP0INE0"/>
<reference evidence="2 3" key="1">
    <citation type="submission" date="2024-01" db="EMBL/GenBank/DDBJ databases">
        <title>Genome assemblies of Stephania.</title>
        <authorList>
            <person name="Yang L."/>
        </authorList>
    </citation>
    <scope>NUCLEOTIDE SEQUENCE [LARGE SCALE GENOMIC DNA]</scope>
    <source>
        <strain evidence="2">JXDWG</strain>
        <tissue evidence="2">Leaf</tissue>
    </source>
</reference>
<evidence type="ECO:0000313" key="3">
    <source>
        <dbReference type="Proteomes" id="UP001419268"/>
    </source>
</evidence>
<keyword evidence="3" id="KW-1185">Reference proteome</keyword>
<comment type="caution">
    <text evidence="2">The sequence shown here is derived from an EMBL/GenBank/DDBJ whole genome shotgun (WGS) entry which is preliminary data.</text>
</comment>
<name>A0AAP0INE0_9MAGN</name>
<accession>A0AAP0INE0</accession>
<evidence type="ECO:0000256" key="1">
    <source>
        <dbReference type="SAM" id="MobiDB-lite"/>
    </source>
</evidence>
<dbReference type="Proteomes" id="UP001419268">
    <property type="component" value="Unassembled WGS sequence"/>
</dbReference>
<feature type="compositionally biased region" description="Polar residues" evidence="1">
    <location>
        <begin position="127"/>
        <end position="141"/>
    </location>
</feature>
<protein>
    <submittedName>
        <fullName evidence="2">Uncharacterized protein</fullName>
    </submittedName>
</protein>
<proteinExistence type="predicted"/>
<dbReference type="EMBL" id="JBBNAG010000007">
    <property type="protein sequence ID" value="KAK9118128.1"/>
    <property type="molecule type" value="Genomic_DNA"/>
</dbReference>